<dbReference type="EMBL" id="CP002217">
    <property type="protein sequence ID" value="ADN58154.1"/>
    <property type="molecule type" value="Genomic_DNA"/>
</dbReference>
<dbReference type="NCBIfam" id="TIGR00236">
    <property type="entry name" value="wecB"/>
    <property type="match status" value="1"/>
</dbReference>
<dbReference type="GO" id="GO:0008761">
    <property type="term" value="F:UDP-N-acetylglucosamine 2-epimerase activity"/>
    <property type="evidence" value="ECO:0007669"/>
    <property type="project" value="UniProtKB-EC"/>
</dbReference>
<sequence>MSIKVLSIFGTRPEAIKMAPLIKQMEADSAIDSVVCVTGQHQQMLDQVLELFAIQPDHNLALMTANQTLNGLASRLIASLDEVLANVQPDRVLVHGDTTTASAAALAAFHRRIPIGHVEAGLRTRDLSQPWPEEMNRRIVDVMSDLMFAPTPSSKERLAEETLQGRVVVTGNTVIDALNLTAARIDNDPALRASLDARLPFIDDARPMLLVTGHRRESFGTGFANICAALGDLAERGTVQIVYPVHLNPNVRGPVQESLGSRRNVHLIDPLDYLGFVRLMQRAALILTDSGGVQEEAPALGKPVLVMRDVTERPEAVAAGTVRLVGTQREAIVRAVSALVDDAGERERFAHRMNPYGDGHASRRIVAALTGCPFDEFAPAAPARSPETALATSLATSSATSSAIPAANSSPGSPVGSPALASMPRVAAAAFAK</sequence>
<dbReference type="HOGENOM" id="CLU_041674_1_0_4"/>
<dbReference type="OrthoDB" id="9803238at2"/>
<evidence type="ECO:0000256" key="1">
    <source>
        <dbReference type="ARBA" id="ARBA00023235"/>
    </source>
</evidence>
<reference evidence="7" key="1">
    <citation type="submission" date="2010-09" db="EMBL/GenBank/DDBJ databases">
        <title>Complete sequence of chromosome1 of Burkholderia sp. CCGE1003.</title>
        <authorList>
            <consortium name="US DOE Joint Genome Institute"/>
            <person name="Lucas S."/>
            <person name="Copeland A."/>
            <person name="Lapidus A."/>
            <person name="Cheng J.-F."/>
            <person name="Bruce D."/>
            <person name="Goodwin L."/>
            <person name="Pitluck S."/>
            <person name="Daligault H."/>
            <person name="Davenport K."/>
            <person name="Detter J.C."/>
            <person name="Han C."/>
            <person name="Tapia R."/>
            <person name="Land M."/>
            <person name="Hauser L."/>
            <person name="Jeffries C."/>
            <person name="Kyrpides N."/>
            <person name="Ivanova N."/>
            <person name="Ovchinnikova G."/>
            <person name="Martinez-Romero E."/>
            <person name="Rogel M.A."/>
            <person name="Auchtung J."/>
            <person name="Tiedje J.M."/>
            <person name="Woyke T."/>
        </authorList>
    </citation>
    <scope>NUCLEOTIDE SEQUENCE</scope>
    <source>
        <strain evidence="7">CCGE1003</strain>
    </source>
</reference>
<proteinExistence type="inferred from homology"/>
<dbReference type="STRING" id="640512.BC1003_2200"/>
<evidence type="ECO:0000256" key="4">
    <source>
        <dbReference type="ARBA" id="ARBA00038858"/>
    </source>
</evidence>
<accession>E1TCE2</accession>
<dbReference type="Gene3D" id="3.40.50.2000">
    <property type="entry name" value="Glycogen Phosphorylase B"/>
    <property type="match status" value="2"/>
</dbReference>
<name>E1TCE2_BURSG</name>
<organism evidence="7">
    <name type="scientific">Burkholderia sp. (strain CCGE1003)</name>
    <dbReference type="NCBI Taxonomy" id="640512"/>
    <lineage>
        <taxon>Bacteria</taxon>
        <taxon>Pseudomonadati</taxon>
        <taxon>Pseudomonadota</taxon>
        <taxon>Betaproteobacteria</taxon>
        <taxon>Burkholderiales</taxon>
        <taxon>Burkholderiaceae</taxon>
        <taxon>Burkholderia</taxon>
    </lineage>
</organism>
<gene>
    <name evidence="7" type="ordered locus">BC1003_2200</name>
</gene>
<dbReference type="AlphaFoldDB" id="E1TCE2"/>
<dbReference type="InterPro" id="IPR003331">
    <property type="entry name" value="UDP_GlcNAc_Epimerase_2_dom"/>
</dbReference>
<feature type="domain" description="UDP-N-acetylglucosamine 2-epimerase" evidence="6">
    <location>
        <begin position="24"/>
        <end position="369"/>
    </location>
</feature>
<evidence type="ECO:0000256" key="2">
    <source>
        <dbReference type="ARBA" id="ARBA00036080"/>
    </source>
</evidence>
<dbReference type="SUPFAM" id="SSF53756">
    <property type="entry name" value="UDP-Glycosyltransferase/glycogen phosphorylase"/>
    <property type="match status" value="1"/>
</dbReference>
<evidence type="ECO:0000259" key="6">
    <source>
        <dbReference type="Pfam" id="PF02350"/>
    </source>
</evidence>
<comment type="similarity">
    <text evidence="3 5">Belongs to the UDP-N-acetylglucosamine 2-epimerase family.</text>
</comment>
<dbReference type="PANTHER" id="PTHR43174:SF2">
    <property type="entry name" value="UDP-N-ACETYLGLUCOSAMINE 2-EPIMERASE"/>
    <property type="match status" value="1"/>
</dbReference>
<evidence type="ECO:0000313" key="7">
    <source>
        <dbReference type="EMBL" id="ADN58154.1"/>
    </source>
</evidence>
<evidence type="ECO:0000256" key="3">
    <source>
        <dbReference type="ARBA" id="ARBA00038209"/>
    </source>
</evidence>
<evidence type="ECO:0000256" key="5">
    <source>
        <dbReference type="RuleBase" id="RU003513"/>
    </source>
</evidence>
<dbReference type="InterPro" id="IPR029767">
    <property type="entry name" value="WecB-like"/>
</dbReference>
<dbReference type="eggNOG" id="COG0381">
    <property type="taxonomic scope" value="Bacteria"/>
</dbReference>
<dbReference type="EC" id="5.1.3.14" evidence="4"/>
<dbReference type="Pfam" id="PF02350">
    <property type="entry name" value="Epimerase_2"/>
    <property type="match status" value="1"/>
</dbReference>
<comment type="catalytic activity">
    <reaction evidence="2">
        <text>UDP-N-acetyl-alpha-D-glucosamine = UDP-N-acetyl-alpha-D-mannosamine</text>
        <dbReference type="Rhea" id="RHEA:17213"/>
        <dbReference type="ChEBI" id="CHEBI:57705"/>
        <dbReference type="ChEBI" id="CHEBI:68623"/>
        <dbReference type="EC" id="5.1.3.14"/>
    </reaction>
</comment>
<protein>
    <recommendedName>
        <fullName evidence="4">UDP-N-acetylglucosamine 2-epimerase (non-hydrolyzing)</fullName>
        <ecNumber evidence="4">5.1.3.14</ecNumber>
    </recommendedName>
</protein>
<dbReference type="PANTHER" id="PTHR43174">
    <property type="entry name" value="UDP-N-ACETYLGLUCOSAMINE 2-EPIMERASE"/>
    <property type="match status" value="1"/>
</dbReference>
<keyword evidence="1 5" id="KW-0413">Isomerase</keyword>
<dbReference type="KEGG" id="bgf:BC1003_2200"/>
<dbReference type="CDD" id="cd03786">
    <property type="entry name" value="GTB_UDP-GlcNAc_2-Epimerase"/>
    <property type="match status" value="1"/>
</dbReference>